<dbReference type="Pfam" id="PF02518">
    <property type="entry name" value="HATPase_c"/>
    <property type="match status" value="1"/>
</dbReference>
<sequence>MKGALSRKKKGFWKPIVAGFLILYLVTMGLATLVVKEKFEDDYIRMFEQVATSIYRKAAEMESAMGDTLSEDGAERQEYYKCLVNEYFWSETNPQLNLSVAVYDKEMKLLAKSYDAVGDTMYSEDTSQVRYGPYVLDDYLTFEQKEELAEYYWKEKERQLAADYTLPRKYGILIQTSPDGKELYHIYVQEMTWEEGQEGKEKQYKNPLTGAITSSSLGMRTDYATGEEQIFYMTDSEVVWEWTNSKISEEKREKGEIRDPNVVFPYMTSYERWHRWTSSKYLHDFPMEGSFSWDNQAEHPGIYEGGVWEFNAGYQLKIGNIEDPSGYILFRIEERPWFDAFDYMKHLYMAGLILTLVCMFLVVDRFNQIYAREKVLEETRRDFTNAMAHELKTPLGIIRNFAENLIEHNMEEKREYYLTQIIGQTEEMDRLVAEMIEISKLDSEGLALKKETISFGALVREEMERFAPMIDEKNIQVQYEEKADFLVEGDREYLEKAVFNLISNAVDYNVLDGRILVRTEAGQCVIENTGKQMEEDELLHAFDLFFTGDKSRGKKGNHMGIGLFLVKKIAEHHGMRVILENGADGIRVVVKK</sequence>
<evidence type="ECO:0000256" key="3">
    <source>
        <dbReference type="ARBA" id="ARBA00012438"/>
    </source>
</evidence>
<evidence type="ECO:0000256" key="6">
    <source>
        <dbReference type="ARBA" id="ARBA00022777"/>
    </source>
</evidence>
<comment type="caution">
    <text evidence="10">The sequence shown here is derived from an EMBL/GenBank/DDBJ whole genome shotgun (WGS) entry which is preliminary data.</text>
</comment>
<evidence type="ECO:0000259" key="9">
    <source>
        <dbReference type="PROSITE" id="PS50109"/>
    </source>
</evidence>
<keyword evidence="7" id="KW-0902">Two-component regulatory system</keyword>
<evidence type="ECO:0000256" key="1">
    <source>
        <dbReference type="ARBA" id="ARBA00000085"/>
    </source>
</evidence>
<dbReference type="GO" id="GO:0000155">
    <property type="term" value="F:phosphorelay sensor kinase activity"/>
    <property type="evidence" value="ECO:0007669"/>
    <property type="project" value="InterPro"/>
</dbReference>
<protein>
    <recommendedName>
        <fullName evidence="3">histidine kinase</fullName>
        <ecNumber evidence="3">2.7.13.3</ecNumber>
    </recommendedName>
</protein>
<dbReference type="InterPro" id="IPR036097">
    <property type="entry name" value="HisK_dim/P_sf"/>
</dbReference>
<dbReference type="SUPFAM" id="SSF55874">
    <property type="entry name" value="ATPase domain of HSP90 chaperone/DNA topoisomerase II/histidine kinase"/>
    <property type="match status" value="1"/>
</dbReference>
<dbReference type="GO" id="GO:0005886">
    <property type="term" value="C:plasma membrane"/>
    <property type="evidence" value="ECO:0007669"/>
    <property type="project" value="TreeGrafter"/>
</dbReference>
<dbReference type="InterPro" id="IPR036890">
    <property type="entry name" value="HATPase_C_sf"/>
</dbReference>
<dbReference type="SMART" id="SM00387">
    <property type="entry name" value="HATPase_c"/>
    <property type="match status" value="1"/>
</dbReference>
<dbReference type="RefSeq" id="WP_159753106.1">
    <property type="nucleotide sequence ID" value="NZ_WUQX01000001.1"/>
</dbReference>
<proteinExistence type="predicted"/>
<reference evidence="10 11" key="1">
    <citation type="submission" date="2019-12" db="EMBL/GenBank/DDBJ databases">
        <title>Sporaefaciens musculi gen. nov., sp. nov., a novel bacterium isolated from the caecum of an obese mouse.</title>
        <authorList>
            <person name="Rasmussen T.S."/>
            <person name="Streidl T."/>
            <person name="Hitch T.C.A."/>
            <person name="Wortmann E."/>
            <person name="Deptula P."/>
            <person name="Hansen M."/>
            <person name="Nielsen D.S."/>
            <person name="Clavel T."/>
            <person name="Vogensen F.K."/>
        </authorList>
    </citation>
    <scope>NUCLEOTIDE SEQUENCE [LARGE SCALE GENOMIC DNA]</scope>
    <source>
        <strain evidence="10 11">WCA-9-b2</strain>
    </source>
</reference>
<keyword evidence="8" id="KW-0812">Transmembrane</keyword>
<evidence type="ECO:0000256" key="7">
    <source>
        <dbReference type="ARBA" id="ARBA00023012"/>
    </source>
</evidence>
<evidence type="ECO:0000313" key="10">
    <source>
        <dbReference type="EMBL" id="MXP77638.1"/>
    </source>
</evidence>
<comment type="subcellular location">
    <subcellularLocation>
        <location evidence="2">Membrane</location>
    </subcellularLocation>
</comment>
<keyword evidence="5" id="KW-0808">Transferase</keyword>
<dbReference type="GO" id="GO:0016036">
    <property type="term" value="P:cellular response to phosphate starvation"/>
    <property type="evidence" value="ECO:0007669"/>
    <property type="project" value="TreeGrafter"/>
</dbReference>
<dbReference type="AlphaFoldDB" id="A0A7X3SKH8"/>
<dbReference type="PANTHER" id="PTHR45453">
    <property type="entry name" value="PHOSPHATE REGULON SENSOR PROTEIN PHOR"/>
    <property type="match status" value="1"/>
</dbReference>
<dbReference type="EMBL" id="WUQX01000001">
    <property type="protein sequence ID" value="MXP77638.1"/>
    <property type="molecule type" value="Genomic_DNA"/>
</dbReference>
<dbReference type="SUPFAM" id="SSF47384">
    <property type="entry name" value="Homodimeric domain of signal transducing histidine kinase"/>
    <property type="match status" value="1"/>
</dbReference>
<evidence type="ECO:0000256" key="4">
    <source>
        <dbReference type="ARBA" id="ARBA00022553"/>
    </source>
</evidence>
<dbReference type="SMART" id="SM00388">
    <property type="entry name" value="HisKA"/>
    <property type="match status" value="1"/>
</dbReference>
<organism evidence="10 11">
    <name type="scientific">Sporofaciens musculi</name>
    <dbReference type="NCBI Taxonomy" id="2681861"/>
    <lineage>
        <taxon>Bacteria</taxon>
        <taxon>Bacillati</taxon>
        <taxon>Bacillota</taxon>
        <taxon>Clostridia</taxon>
        <taxon>Lachnospirales</taxon>
        <taxon>Lachnospiraceae</taxon>
        <taxon>Sporofaciens</taxon>
    </lineage>
</organism>
<accession>A0A7X3SKH8</accession>
<feature type="transmembrane region" description="Helical" evidence="8">
    <location>
        <begin position="12"/>
        <end position="35"/>
    </location>
</feature>
<evidence type="ECO:0000256" key="8">
    <source>
        <dbReference type="SAM" id="Phobius"/>
    </source>
</evidence>
<gene>
    <name evidence="10" type="ORF">GN277_20470</name>
</gene>
<dbReference type="InterPro" id="IPR003594">
    <property type="entry name" value="HATPase_dom"/>
</dbReference>
<dbReference type="Pfam" id="PF00512">
    <property type="entry name" value="HisKA"/>
    <property type="match status" value="1"/>
</dbReference>
<keyword evidence="8" id="KW-1133">Transmembrane helix</keyword>
<keyword evidence="6" id="KW-0418">Kinase</keyword>
<feature type="transmembrane region" description="Helical" evidence="8">
    <location>
        <begin position="346"/>
        <end position="363"/>
    </location>
</feature>
<dbReference type="GO" id="GO:0004721">
    <property type="term" value="F:phosphoprotein phosphatase activity"/>
    <property type="evidence" value="ECO:0007669"/>
    <property type="project" value="TreeGrafter"/>
</dbReference>
<dbReference type="EC" id="2.7.13.3" evidence="3"/>
<dbReference type="Gene3D" id="1.10.287.130">
    <property type="match status" value="1"/>
</dbReference>
<dbReference type="InterPro" id="IPR003661">
    <property type="entry name" value="HisK_dim/P_dom"/>
</dbReference>
<name>A0A7X3SKH8_9FIRM</name>
<keyword evidence="8" id="KW-0472">Membrane</keyword>
<feature type="domain" description="Histidine kinase" evidence="9">
    <location>
        <begin position="386"/>
        <end position="592"/>
    </location>
</feature>
<dbReference type="Gene3D" id="3.30.565.10">
    <property type="entry name" value="Histidine kinase-like ATPase, C-terminal domain"/>
    <property type="match status" value="1"/>
</dbReference>
<evidence type="ECO:0000256" key="5">
    <source>
        <dbReference type="ARBA" id="ARBA00022679"/>
    </source>
</evidence>
<dbReference type="InterPro" id="IPR050351">
    <property type="entry name" value="BphY/WalK/GraS-like"/>
</dbReference>
<dbReference type="PROSITE" id="PS50109">
    <property type="entry name" value="HIS_KIN"/>
    <property type="match status" value="1"/>
</dbReference>
<keyword evidence="4" id="KW-0597">Phosphoprotein</keyword>
<evidence type="ECO:0000256" key="2">
    <source>
        <dbReference type="ARBA" id="ARBA00004370"/>
    </source>
</evidence>
<dbReference type="InterPro" id="IPR005467">
    <property type="entry name" value="His_kinase_dom"/>
</dbReference>
<dbReference type="CDD" id="cd00082">
    <property type="entry name" value="HisKA"/>
    <property type="match status" value="1"/>
</dbReference>
<evidence type="ECO:0000313" key="11">
    <source>
        <dbReference type="Proteomes" id="UP000460412"/>
    </source>
</evidence>
<comment type="catalytic activity">
    <reaction evidence="1">
        <text>ATP + protein L-histidine = ADP + protein N-phospho-L-histidine.</text>
        <dbReference type="EC" id="2.7.13.3"/>
    </reaction>
</comment>
<dbReference type="PANTHER" id="PTHR45453:SF1">
    <property type="entry name" value="PHOSPHATE REGULON SENSOR PROTEIN PHOR"/>
    <property type="match status" value="1"/>
</dbReference>
<keyword evidence="11" id="KW-1185">Reference proteome</keyword>
<dbReference type="Proteomes" id="UP000460412">
    <property type="component" value="Unassembled WGS sequence"/>
</dbReference>